<organism evidence="1 2">
    <name type="scientific">Aliivibrio logei 5S-186</name>
    <dbReference type="NCBI Taxonomy" id="626086"/>
    <lineage>
        <taxon>Bacteria</taxon>
        <taxon>Pseudomonadati</taxon>
        <taxon>Pseudomonadota</taxon>
        <taxon>Gammaproteobacteria</taxon>
        <taxon>Vibrionales</taxon>
        <taxon>Vibrionaceae</taxon>
        <taxon>Aliivibrio</taxon>
    </lineage>
</organism>
<dbReference type="Proteomes" id="UP000095059">
    <property type="component" value="Unassembled WGS sequence"/>
</dbReference>
<gene>
    <name evidence="1" type="ORF">A1Q5_13245</name>
</gene>
<reference evidence="1 2" key="1">
    <citation type="journal article" date="2012" name="Science">
        <title>Ecological populations of bacteria act as socially cohesive units of antibiotic production and resistance.</title>
        <authorList>
            <person name="Cordero O.X."/>
            <person name="Wildschutte H."/>
            <person name="Kirkup B."/>
            <person name="Proehl S."/>
            <person name="Ngo L."/>
            <person name="Hussain F."/>
            <person name="Le Roux F."/>
            <person name="Mincer T."/>
            <person name="Polz M.F."/>
        </authorList>
    </citation>
    <scope>NUCLEOTIDE SEQUENCE [LARGE SCALE GENOMIC DNA]</scope>
    <source>
        <strain evidence="1 2">5S-186</strain>
    </source>
</reference>
<dbReference type="EMBL" id="AJYJ02000132">
    <property type="protein sequence ID" value="OEF10360.1"/>
    <property type="molecule type" value="Genomic_DNA"/>
</dbReference>
<protein>
    <submittedName>
        <fullName evidence="1">Phage capsid protein</fullName>
    </submittedName>
</protein>
<name>A0ABX3ARC7_ALILO</name>
<dbReference type="InterPro" id="IPR009228">
    <property type="entry name" value="Capsid_scaffold_GpO"/>
</dbReference>
<comment type="caution">
    <text evidence="1">The sequence shown here is derived from an EMBL/GenBank/DDBJ whole genome shotgun (WGS) entry which is preliminary data.</text>
</comment>
<accession>A0ABX3ARC7</accession>
<keyword evidence="2" id="KW-1185">Reference proteome</keyword>
<dbReference type="RefSeq" id="WP_017020721.1">
    <property type="nucleotide sequence ID" value="NZ_AJYJ02000132.1"/>
</dbReference>
<proteinExistence type="predicted"/>
<sequence>MFHSEPICILSAGKTVDGRDISQQVIDDIAETYNPEVYNARINEEHWSWSDKFGSVLSVEKRADKLFAILKPNSRLLNTIEKGQLLHTSCEYIENFSDSGKAYLTGLALTDEPASLGTTEIHLSTKEKGEGKIYLSSGATIGKELLGDEEPTKPEDIKLLARIKQLFSSNAAPTEIIEVEEEEEMSQEIKELLQAQTGLITALSAQVISLNATVKEALPQAPEETVPETNTDETELSTKFEALSTKFDAMVTTLSKITDENPRQLAGEGGEEEYL</sequence>
<evidence type="ECO:0000313" key="2">
    <source>
        <dbReference type="Proteomes" id="UP000095059"/>
    </source>
</evidence>
<evidence type="ECO:0000313" key="1">
    <source>
        <dbReference type="EMBL" id="OEF10360.1"/>
    </source>
</evidence>
<dbReference type="Pfam" id="PF05929">
    <property type="entry name" value="Phage_GPO"/>
    <property type="match status" value="1"/>
</dbReference>